<dbReference type="GO" id="GO:0008270">
    <property type="term" value="F:zinc ion binding"/>
    <property type="evidence" value="ECO:0007669"/>
    <property type="project" value="UniProtKB-KW"/>
</dbReference>
<keyword evidence="4" id="KW-0479">Metal-binding</keyword>
<dbReference type="GO" id="GO:0016020">
    <property type="term" value="C:membrane"/>
    <property type="evidence" value="ECO:0007669"/>
    <property type="project" value="UniProtKB-SubCell"/>
</dbReference>
<feature type="transmembrane region" description="Helical" evidence="10">
    <location>
        <begin position="101"/>
        <end position="124"/>
    </location>
</feature>
<organism evidence="12 13">
    <name type="scientific">Stentor coeruleus</name>
    <dbReference type="NCBI Taxonomy" id="5963"/>
    <lineage>
        <taxon>Eukaryota</taxon>
        <taxon>Sar</taxon>
        <taxon>Alveolata</taxon>
        <taxon>Ciliophora</taxon>
        <taxon>Postciliodesmatophora</taxon>
        <taxon>Heterotrichea</taxon>
        <taxon>Heterotrichida</taxon>
        <taxon>Stentoridae</taxon>
        <taxon>Stentor</taxon>
    </lineage>
</organism>
<evidence type="ECO:0000256" key="4">
    <source>
        <dbReference type="ARBA" id="ARBA00022723"/>
    </source>
</evidence>
<dbReference type="Proteomes" id="UP000187209">
    <property type="component" value="Unassembled WGS sequence"/>
</dbReference>
<reference evidence="12 13" key="1">
    <citation type="submission" date="2016-11" db="EMBL/GenBank/DDBJ databases">
        <title>The macronuclear genome of Stentor coeruleus: a giant cell with tiny introns.</title>
        <authorList>
            <person name="Slabodnick M."/>
            <person name="Ruby J.G."/>
            <person name="Reiff S.B."/>
            <person name="Swart E.C."/>
            <person name="Gosai S."/>
            <person name="Prabakaran S."/>
            <person name="Witkowska E."/>
            <person name="Larue G.E."/>
            <person name="Fisher S."/>
            <person name="Freeman R.M."/>
            <person name="Gunawardena J."/>
            <person name="Chu W."/>
            <person name="Stover N.A."/>
            <person name="Gregory B.D."/>
            <person name="Nowacki M."/>
            <person name="Derisi J."/>
            <person name="Roy S.W."/>
            <person name="Marshall W.F."/>
            <person name="Sood P."/>
        </authorList>
    </citation>
    <scope>NUCLEOTIDE SEQUENCE [LARGE SCALE GENOMIC DNA]</scope>
    <source>
        <strain evidence="12">WM001</strain>
    </source>
</reference>
<keyword evidence="8 10" id="KW-1133">Transmembrane helix</keyword>
<keyword evidence="3 10" id="KW-0812">Transmembrane</keyword>
<evidence type="ECO:0000256" key="3">
    <source>
        <dbReference type="ARBA" id="ARBA00022692"/>
    </source>
</evidence>
<dbReference type="PANTHER" id="PTHR46065:SF3">
    <property type="entry name" value="FI20425P1"/>
    <property type="match status" value="1"/>
</dbReference>
<dbReference type="PANTHER" id="PTHR46065">
    <property type="entry name" value="E3 UBIQUITIN-PROTEIN LIGASE MARCH 2/3 FAMILY MEMBER"/>
    <property type="match status" value="1"/>
</dbReference>
<keyword evidence="5" id="KW-0863">Zinc-finger</keyword>
<keyword evidence="7" id="KW-0862">Zinc</keyword>
<feature type="domain" description="RING-CH-type" evidence="11">
    <location>
        <begin position="19"/>
        <end position="84"/>
    </location>
</feature>
<keyword evidence="9 10" id="KW-0472">Membrane</keyword>
<keyword evidence="13" id="KW-1185">Reference proteome</keyword>
<dbReference type="EMBL" id="MPUH01000586">
    <property type="protein sequence ID" value="OMJ77220.1"/>
    <property type="molecule type" value="Genomic_DNA"/>
</dbReference>
<feature type="transmembrane region" description="Helical" evidence="10">
    <location>
        <begin position="139"/>
        <end position="163"/>
    </location>
</feature>
<evidence type="ECO:0000256" key="10">
    <source>
        <dbReference type="SAM" id="Phobius"/>
    </source>
</evidence>
<evidence type="ECO:0000256" key="8">
    <source>
        <dbReference type="ARBA" id="ARBA00022989"/>
    </source>
</evidence>
<evidence type="ECO:0000256" key="5">
    <source>
        <dbReference type="ARBA" id="ARBA00022771"/>
    </source>
</evidence>
<keyword evidence="6" id="KW-0833">Ubl conjugation pathway</keyword>
<gene>
    <name evidence="12" type="ORF">SteCoe_23212</name>
</gene>
<evidence type="ECO:0000256" key="9">
    <source>
        <dbReference type="ARBA" id="ARBA00023136"/>
    </source>
</evidence>
<evidence type="ECO:0000313" key="13">
    <source>
        <dbReference type="Proteomes" id="UP000187209"/>
    </source>
</evidence>
<dbReference type="OrthoDB" id="273089at2759"/>
<proteinExistence type="predicted"/>
<name>A0A1R2BKC9_9CILI</name>
<evidence type="ECO:0000313" key="12">
    <source>
        <dbReference type="EMBL" id="OMJ77220.1"/>
    </source>
</evidence>
<comment type="caution">
    <text evidence="12">The sequence shown here is derived from an EMBL/GenBank/DDBJ whole genome shotgun (WGS) entry which is preliminary data.</text>
</comment>
<protein>
    <recommendedName>
        <fullName evidence="11">RING-CH-type domain-containing protein</fullName>
    </recommendedName>
</protein>
<evidence type="ECO:0000256" key="6">
    <source>
        <dbReference type="ARBA" id="ARBA00022786"/>
    </source>
</evidence>
<keyword evidence="2" id="KW-0808">Transferase</keyword>
<evidence type="ECO:0000256" key="2">
    <source>
        <dbReference type="ARBA" id="ARBA00022679"/>
    </source>
</evidence>
<accession>A0A1R2BKC9</accession>
<dbReference type="Pfam" id="PF12906">
    <property type="entry name" value="RINGv"/>
    <property type="match status" value="1"/>
</dbReference>
<evidence type="ECO:0000256" key="7">
    <source>
        <dbReference type="ARBA" id="ARBA00022833"/>
    </source>
</evidence>
<dbReference type="CDD" id="cd16495">
    <property type="entry name" value="RING_CH-C4HC3_MARCH"/>
    <property type="match status" value="1"/>
</dbReference>
<dbReference type="SUPFAM" id="SSF57850">
    <property type="entry name" value="RING/U-box"/>
    <property type="match status" value="1"/>
</dbReference>
<evidence type="ECO:0000256" key="1">
    <source>
        <dbReference type="ARBA" id="ARBA00004141"/>
    </source>
</evidence>
<dbReference type="GO" id="GO:0016740">
    <property type="term" value="F:transferase activity"/>
    <property type="evidence" value="ECO:0007669"/>
    <property type="project" value="UniProtKB-KW"/>
</dbReference>
<evidence type="ECO:0000259" key="11">
    <source>
        <dbReference type="PROSITE" id="PS51292"/>
    </source>
</evidence>
<comment type="subcellular location">
    <subcellularLocation>
        <location evidence="1">Membrane</location>
        <topology evidence="1">Multi-pass membrane protein</topology>
    </subcellularLocation>
</comment>
<dbReference type="PROSITE" id="PS51292">
    <property type="entry name" value="ZF_RING_CH"/>
    <property type="match status" value="1"/>
</dbReference>
<dbReference type="InterPro" id="IPR011016">
    <property type="entry name" value="Znf_RING-CH"/>
</dbReference>
<sequence length="283" mass="32429">MEGNLKADSAVEEVKKAFEESSIKMVCRICYDIERENNKLLHPCRCMGSVMYVHEECLKTWLLSTNQDLNNRACELCHTTFTMEYKITTYFSFKEICDETIGTCMFIPILLAILGLIIVIIYFLSVKYKKSDTKTDDRIYSLALIAGCSLAALIIILILIYIVKNTFIKSRMEDWKIMDFVLENILEKPEDMRERTLLTQGLDNNGNSNVLIIQKNVKINGKKIKAPKVAPLNLEPVYEGKKMIGYKSEMRDPVTMSCFIRNPSPGNFSKVYPLNTEKQNATL</sequence>
<dbReference type="AlphaFoldDB" id="A0A1R2BKC9"/>
<dbReference type="Gene3D" id="3.30.40.10">
    <property type="entry name" value="Zinc/RING finger domain, C3HC4 (zinc finger)"/>
    <property type="match status" value="1"/>
</dbReference>
<dbReference type="SMART" id="SM00744">
    <property type="entry name" value="RINGv"/>
    <property type="match status" value="1"/>
</dbReference>
<dbReference type="InterPro" id="IPR013083">
    <property type="entry name" value="Znf_RING/FYVE/PHD"/>
</dbReference>